<reference evidence="3" key="2">
    <citation type="submission" date="2023-04" db="EMBL/GenBank/DDBJ databases">
        <authorList>
            <person name="Bu L."/>
            <person name="Lu L."/>
            <person name="Laidemitt M.R."/>
            <person name="Zhang S.M."/>
            <person name="Mutuku M."/>
            <person name="Mkoji G."/>
            <person name="Steinauer M."/>
            <person name="Loker E.S."/>
        </authorList>
    </citation>
    <scope>NUCLEOTIDE SEQUENCE</scope>
    <source>
        <strain evidence="3">KasaAsao</strain>
        <tissue evidence="3">Whole Snail</tissue>
    </source>
</reference>
<keyword evidence="1" id="KW-0175">Coiled coil</keyword>
<feature type="signal peptide" evidence="2">
    <location>
        <begin position="1"/>
        <end position="22"/>
    </location>
</feature>
<accession>A0AAD8B0B0</accession>
<feature type="coiled-coil region" evidence="1">
    <location>
        <begin position="83"/>
        <end position="139"/>
    </location>
</feature>
<name>A0AAD8B0B0_BIOPF</name>
<proteinExistence type="predicted"/>
<protein>
    <submittedName>
        <fullName evidence="3">Uncharacterized protein</fullName>
    </submittedName>
</protein>
<dbReference type="EMBL" id="JASAOG010000188">
    <property type="protein sequence ID" value="KAK0044993.1"/>
    <property type="molecule type" value="Genomic_DNA"/>
</dbReference>
<evidence type="ECO:0000256" key="1">
    <source>
        <dbReference type="SAM" id="Coils"/>
    </source>
</evidence>
<keyword evidence="2" id="KW-0732">Signal</keyword>
<evidence type="ECO:0000313" key="4">
    <source>
        <dbReference type="Proteomes" id="UP001233172"/>
    </source>
</evidence>
<comment type="caution">
    <text evidence="3">The sequence shown here is derived from an EMBL/GenBank/DDBJ whole genome shotgun (WGS) entry which is preliminary data.</text>
</comment>
<dbReference type="Proteomes" id="UP001233172">
    <property type="component" value="Unassembled WGS sequence"/>
</dbReference>
<dbReference type="AlphaFoldDB" id="A0AAD8B0B0"/>
<keyword evidence="4" id="KW-1185">Reference proteome</keyword>
<organism evidence="3 4">
    <name type="scientific">Biomphalaria pfeifferi</name>
    <name type="common">Bloodfluke planorb</name>
    <name type="synonym">Freshwater snail</name>
    <dbReference type="NCBI Taxonomy" id="112525"/>
    <lineage>
        <taxon>Eukaryota</taxon>
        <taxon>Metazoa</taxon>
        <taxon>Spiralia</taxon>
        <taxon>Lophotrochozoa</taxon>
        <taxon>Mollusca</taxon>
        <taxon>Gastropoda</taxon>
        <taxon>Heterobranchia</taxon>
        <taxon>Euthyneura</taxon>
        <taxon>Panpulmonata</taxon>
        <taxon>Hygrophila</taxon>
        <taxon>Lymnaeoidea</taxon>
        <taxon>Planorbidae</taxon>
        <taxon>Biomphalaria</taxon>
    </lineage>
</organism>
<feature type="chain" id="PRO_5042226515" evidence="2">
    <location>
        <begin position="23"/>
        <end position="208"/>
    </location>
</feature>
<evidence type="ECO:0000256" key="2">
    <source>
        <dbReference type="SAM" id="SignalP"/>
    </source>
</evidence>
<evidence type="ECO:0000313" key="3">
    <source>
        <dbReference type="EMBL" id="KAK0044993.1"/>
    </source>
</evidence>
<gene>
    <name evidence="3" type="ORF">Bpfe_025571</name>
</gene>
<sequence length="208" mass="25103">MKARSVLLLFPFIMYFAHRTDGCQPSLEATEMQWLEEELADWEVAAHGIEKYRNALRDNPRFRSLKSEMNKLFETLLKELVEKRRQQDAIRKHESLRDELLKKLENTLLRLEKEKKLLAQLETLRQKELKRQKEEKDEEDQRGNLFSIQVHKFFSGGMWFNSEDFSIEKWKERMAKNKFVREYERQLDSEVKKDLERQLAQLAQLAQL</sequence>
<reference evidence="3" key="1">
    <citation type="journal article" date="2023" name="PLoS Negl. Trop. Dis.">
        <title>A genome sequence for Biomphalaria pfeifferi, the major vector snail for the human-infecting parasite Schistosoma mansoni.</title>
        <authorList>
            <person name="Bu L."/>
            <person name="Lu L."/>
            <person name="Laidemitt M.R."/>
            <person name="Zhang S.M."/>
            <person name="Mutuku M."/>
            <person name="Mkoji G."/>
            <person name="Steinauer M."/>
            <person name="Loker E.S."/>
        </authorList>
    </citation>
    <scope>NUCLEOTIDE SEQUENCE</scope>
    <source>
        <strain evidence="3">KasaAsao</strain>
    </source>
</reference>